<evidence type="ECO:0000313" key="2">
    <source>
        <dbReference type="EMBL" id="AXU25214.1"/>
    </source>
</evidence>
<feature type="region of interest" description="Disordered" evidence="1">
    <location>
        <begin position="1"/>
        <end position="87"/>
    </location>
</feature>
<organism evidence="2">
    <name type="scientific">Human papillomavirus</name>
    <dbReference type="NCBI Taxonomy" id="10566"/>
    <lineage>
        <taxon>Viruses</taxon>
        <taxon>Monodnaviria</taxon>
        <taxon>Shotokuvirae</taxon>
        <taxon>Cossaviricota</taxon>
        <taxon>Papovaviricetes</taxon>
        <taxon>Zurhausenvirales</taxon>
        <taxon>Papillomaviridae</taxon>
    </lineage>
</organism>
<sequence length="122" mass="13971">MLLLAQPSDPLSTPKKATIATGIPGSPHRRRVPLGDDFRGILKKFPQLPPHRQPREENDDDDEETNEKENLPPENPPEPNDDEGPLIQLLRKWEHDINQFRNIIFQDLEGLKRKLGIHFSSA</sequence>
<evidence type="ECO:0000256" key="1">
    <source>
        <dbReference type="SAM" id="MobiDB-lite"/>
    </source>
</evidence>
<dbReference type="EMBL" id="MG869605">
    <property type="protein sequence ID" value="AXU25214.1"/>
    <property type="molecule type" value="Genomic_DNA"/>
</dbReference>
<protein>
    <submittedName>
        <fullName evidence="2">Putative E4 protein</fullName>
    </submittedName>
</protein>
<name>A0A346TID1_9PAPI</name>
<accession>A0A346TID1</accession>
<proteinExistence type="predicted"/>
<gene>
    <name evidence="2" type="primary">E4</name>
</gene>
<feature type="compositionally biased region" description="Acidic residues" evidence="1">
    <location>
        <begin position="57"/>
        <end position="66"/>
    </location>
</feature>
<reference evidence="2" key="1">
    <citation type="submission" date="2018-01" db="EMBL/GenBank/DDBJ databases">
        <title>Investigation of viruses in human cancers.</title>
        <authorList>
            <person name="Mollerup S."/>
            <person name="Asplund M."/>
            <person name="Friis-Nielsen J."/>
            <person name="Kjartansdottir K.R."/>
            <person name="Fridholm H."/>
            <person name="Hansen T.A."/>
            <person name="Herrera J.A.R."/>
            <person name="Richter S.R."/>
            <person name="Nielsen I.B."/>
            <person name="Pietroni C."/>
            <person name="Jensen R.H."/>
            <person name="Rey-Iglesia A."/>
            <person name="Alquezar-Planas D.E."/>
            <person name="Olsen P.V.S."/>
            <person name="Meyts E.R.D."/>
            <person name="Groth-Pedersen L."/>
            <person name="von Buchwald C."/>
            <person name="Jensen D.H."/>
            <person name="Gniadecki R."/>
            <person name="Hogdal E."/>
            <person name="Pete I."/>
            <person name="Vereczkey I."/>
            <person name="Baranyai Z."/>
            <person name="Dybkaer K."/>
            <person name="Johnsen H."/>
            <person name="Steinike T."/>
            <person name="Hokland P."/>
            <person name="Langhoff J.L."/>
            <person name="Rosenberg J."/>
            <person name="Baandrup U."/>
            <person name="Sicheritz-Ponten T."/>
            <person name="Willerslev E."/>
            <person name="Brunak S."/>
            <person name="Lund O."/>
            <person name="Mourier T."/>
            <person name="Vinner L."/>
            <person name="Izarzugaza J.M.G."/>
            <person name="Nielsen L.P."/>
            <person name="Hansen A.J."/>
        </authorList>
    </citation>
    <scope>NUCLEOTIDE SEQUENCE</scope>
    <source>
        <strain evidence="2">CGG5-301s0532c000007</strain>
    </source>
</reference>